<dbReference type="Proteomes" id="UP000005540">
    <property type="component" value="Unassembled WGS sequence"/>
</dbReference>
<organism evidence="6 7">
    <name type="scientific">Sulfurihydrogenibium yellowstonense SS-5</name>
    <dbReference type="NCBI Taxonomy" id="432331"/>
    <lineage>
        <taxon>Bacteria</taxon>
        <taxon>Pseudomonadati</taxon>
        <taxon>Aquificota</taxon>
        <taxon>Aquificia</taxon>
        <taxon>Aquificales</taxon>
        <taxon>Hydrogenothermaceae</taxon>
        <taxon>Sulfurihydrogenibium</taxon>
    </lineage>
</organism>
<dbReference type="PROSITE" id="PS51379">
    <property type="entry name" value="4FE4S_FER_2"/>
    <property type="match status" value="3"/>
</dbReference>
<keyword evidence="1" id="KW-0004">4Fe-4S</keyword>
<dbReference type="Pfam" id="PF12838">
    <property type="entry name" value="Fer4_7"/>
    <property type="match status" value="1"/>
</dbReference>
<dbReference type="PANTHER" id="PTHR43687:SF1">
    <property type="entry name" value="FERREDOXIN III"/>
    <property type="match status" value="1"/>
</dbReference>
<evidence type="ECO:0000256" key="4">
    <source>
        <dbReference type="ARBA" id="ARBA00023014"/>
    </source>
</evidence>
<sequence>MSASRLNFDIYSCVRVYYRYADCNKCVNVCPTQAINIENDKIKVNFENCVECGACVGNCPTESYKLNGFDLVDFYVKFTDLDKNFISCKVDLPCLSALDENYLVSICIDKNSDLILDIGHCGQCQIGKQLDIIKRNTEKANYILEQAGLDYRVKLEDIKFEKEEKQENKRRSFLKMFAKQTAALAFWAVEDKLEQIVENTEEEEEKPYKNIVSEKVIPEKRKILYTALSKIDPTDKCFEVEKIEFSSDKWIDNSKCTNCSICYNVCPTGALTPDDSKLKVLFSPTLCIKCRICHDVCPEKCIHLEEKLYLEDFISGKYKVLAQHVMIPCSECLVPFSYKGDTTVCPRCRQLEDELRELLKIGD</sequence>
<gene>
    <name evidence="6" type="ORF">SULYE_0122</name>
</gene>
<dbReference type="GO" id="GO:0046872">
    <property type="term" value="F:metal ion binding"/>
    <property type="evidence" value="ECO:0007669"/>
    <property type="project" value="UniProtKB-KW"/>
</dbReference>
<evidence type="ECO:0000259" key="5">
    <source>
        <dbReference type="PROSITE" id="PS51379"/>
    </source>
</evidence>
<feature type="domain" description="4Fe-4S ferredoxin-type" evidence="5">
    <location>
        <begin position="40"/>
        <end position="69"/>
    </location>
</feature>
<dbReference type="Gene3D" id="3.30.70.20">
    <property type="match status" value="3"/>
</dbReference>
<evidence type="ECO:0000256" key="1">
    <source>
        <dbReference type="ARBA" id="ARBA00022485"/>
    </source>
</evidence>
<dbReference type="AlphaFoldDB" id="C4FHU4"/>
<dbReference type="InterPro" id="IPR017896">
    <property type="entry name" value="4Fe4S_Fe-S-bd"/>
</dbReference>
<keyword evidence="2" id="KW-0479">Metal-binding</keyword>
<dbReference type="InterPro" id="IPR017900">
    <property type="entry name" value="4Fe4S_Fe_S_CS"/>
</dbReference>
<protein>
    <submittedName>
        <fullName evidence="6">4Fe-4S binding domain protein</fullName>
    </submittedName>
</protein>
<dbReference type="Pfam" id="PF13187">
    <property type="entry name" value="Fer4_9"/>
    <property type="match status" value="1"/>
</dbReference>
<feature type="domain" description="4Fe-4S ferredoxin-type" evidence="5">
    <location>
        <begin position="278"/>
        <end position="307"/>
    </location>
</feature>
<dbReference type="EMBL" id="ABZS01000007">
    <property type="protein sequence ID" value="EEP61354.1"/>
    <property type="molecule type" value="Genomic_DNA"/>
</dbReference>
<keyword evidence="7" id="KW-1185">Reference proteome</keyword>
<evidence type="ECO:0000313" key="6">
    <source>
        <dbReference type="EMBL" id="EEP61354.1"/>
    </source>
</evidence>
<proteinExistence type="predicted"/>
<reference evidence="6 7" key="1">
    <citation type="submission" date="2009-04" db="EMBL/GenBank/DDBJ databases">
        <authorList>
            <person name="Reysenbach A.-L."/>
            <person name="Heidelberg J.F."/>
            <person name="Nelson W.C."/>
        </authorList>
    </citation>
    <scope>NUCLEOTIDE SEQUENCE [LARGE SCALE GENOMIC DNA]</scope>
    <source>
        <strain evidence="6 7">SS-5</strain>
    </source>
</reference>
<evidence type="ECO:0000313" key="7">
    <source>
        <dbReference type="Proteomes" id="UP000005540"/>
    </source>
</evidence>
<name>C4FHU4_9AQUI</name>
<dbReference type="PANTHER" id="PTHR43687">
    <property type="entry name" value="ADENYLYLSULFATE REDUCTASE, BETA SUBUNIT"/>
    <property type="match status" value="1"/>
</dbReference>
<accession>C4FHU4</accession>
<dbReference type="InterPro" id="IPR050572">
    <property type="entry name" value="Fe-S_Ferredoxin"/>
</dbReference>
<dbReference type="SUPFAM" id="SSF54862">
    <property type="entry name" value="4Fe-4S ferredoxins"/>
    <property type="match status" value="2"/>
</dbReference>
<dbReference type="PROSITE" id="PS00198">
    <property type="entry name" value="4FE4S_FER_1"/>
    <property type="match status" value="3"/>
</dbReference>
<feature type="domain" description="4Fe-4S ferredoxin-type" evidence="5">
    <location>
        <begin position="247"/>
        <end position="276"/>
    </location>
</feature>
<evidence type="ECO:0000256" key="2">
    <source>
        <dbReference type="ARBA" id="ARBA00022723"/>
    </source>
</evidence>
<dbReference type="OrthoDB" id="9672at2"/>
<dbReference type="RefSeq" id="WP_007545522.1">
    <property type="nucleotide sequence ID" value="NZ_ABZS01000007.1"/>
</dbReference>
<dbReference type="GO" id="GO:0051539">
    <property type="term" value="F:4 iron, 4 sulfur cluster binding"/>
    <property type="evidence" value="ECO:0007669"/>
    <property type="project" value="UniProtKB-KW"/>
</dbReference>
<keyword evidence="4" id="KW-0411">Iron-sulfur</keyword>
<keyword evidence="3" id="KW-0408">Iron</keyword>
<comment type="caution">
    <text evidence="6">The sequence shown here is derived from an EMBL/GenBank/DDBJ whole genome shotgun (WGS) entry which is preliminary data.</text>
</comment>
<evidence type="ECO:0000256" key="3">
    <source>
        <dbReference type="ARBA" id="ARBA00023004"/>
    </source>
</evidence>